<feature type="transmembrane region" description="Helical" evidence="2">
    <location>
        <begin position="165"/>
        <end position="185"/>
    </location>
</feature>
<dbReference type="Proteomes" id="UP000030746">
    <property type="component" value="Unassembled WGS sequence"/>
</dbReference>
<dbReference type="OrthoDB" id="6083006at2759"/>
<name>V3Z8H3_LOTGI</name>
<keyword evidence="2" id="KW-1133">Transmembrane helix</keyword>
<keyword evidence="2" id="KW-0812">Transmembrane</keyword>
<evidence type="ECO:0000313" key="4">
    <source>
        <dbReference type="Proteomes" id="UP000030746"/>
    </source>
</evidence>
<reference evidence="3 4" key="1">
    <citation type="journal article" date="2013" name="Nature">
        <title>Insights into bilaterian evolution from three spiralian genomes.</title>
        <authorList>
            <person name="Simakov O."/>
            <person name="Marletaz F."/>
            <person name="Cho S.J."/>
            <person name="Edsinger-Gonzales E."/>
            <person name="Havlak P."/>
            <person name="Hellsten U."/>
            <person name="Kuo D.H."/>
            <person name="Larsson T."/>
            <person name="Lv J."/>
            <person name="Arendt D."/>
            <person name="Savage R."/>
            <person name="Osoegawa K."/>
            <person name="de Jong P."/>
            <person name="Grimwood J."/>
            <person name="Chapman J.A."/>
            <person name="Shapiro H."/>
            <person name="Aerts A."/>
            <person name="Otillar R.P."/>
            <person name="Terry A.Y."/>
            <person name="Boore J.L."/>
            <person name="Grigoriev I.V."/>
            <person name="Lindberg D.R."/>
            <person name="Seaver E.C."/>
            <person name="Weisblat D.A."/>
            <person name="Putnam N.H."/>
            <person name="Rokhsar D.S."/>
        </authorList>
    </citation>
    <scope>NUCLEOTIDE SEQUENCE [LARGE SCALE GENOMIC DNA]</scope>
</reference>
<dbReference type="EMBL" id="KB202953">
    <property type="protein sequence ID" value="ESO87203.1"/>
    <property type="molecule type" value="Genomic_DNA"/>
</dbReference>
<gene>
    <name evidence="3" type="ORF">LOTGIDRAFT_154707</name>
</gene>
<proteinExistence type="predicted"/>
<keyword evidence="2" id="KW-0472">Membrane</keyword>
<keyword evidence="4" id="KW-1185">Reference proteome</keyword>
<feature type="region of interest" description="Disordered" evidence="1">
    <location>
        <begin position="262"/>
        <end position="290"/>
    </location>
</feature>
<dbReference type="KEGG" id="lgi:LOTGIDRAFT_154707"/>
<dbReference type="CTD" id="20236368"/>
<feature type="transmembrane region" description="Helical" evidence="2">
    <location>
        <begin position="103"/>
        <end position="125"/>
    </location>
</feature>
<feature type="transmembrane region" description="Helical" evidence="2">
    <location>
        <begin position="197"/>
        <end position="214"/>
    </location>
</feature>
<dbReference type="GeneID" id="20236368"/>
<evidence type="ECO:0000313" key="3">
    <source>
        <dbReference type="EMBL" id="ESO87203.1"/>
    </source>
</evidence>
<accession>V3Z8H3</accession>
<feature type="compositionally biased region" description="Basic residues" evidence="1">
    <location>
        <begin position="267"/>
        <end position="276"/>
    </location>
</feature>
<dbReference type="AlphaFoldDB" id="V3Z8H3"/>
<dbReference type="HOGENOM" id="CLU_889316_0_0_1"/>
<evidence type="ECO:0000256" key="2">
    <source>
        <dbReference type="SAM" id="Phobius"/>
    </source>
</evidence>
<evidence type="ECO:0000256" key="1">
    <source>
        <dbReference type="SAM" id="MobiDB-lite"/>
    </source>
</evidence>
<feature type="compositionally biased region" description="Basic and acidic residues" evidence="1">
    <location>
        <begin position="280"/>
        <end position="290"/>
    </location>
</feature>
<organism evidence="3 4">
    <name type="scientific">Lottia gigantea</name>
    <name type="common">Giant owl limpet</name>
    <dbReference type="NCBI Taxonomy" id="225164"/>
    <lineage>
        <taxon>Eukaryota</taxon>
        <taxon>Metazoa</taxon>
        <taxon>Spiralia</taxon>
        <taxon>Lophotrochozoa</taxon>
        <taxon>Mollusca</taxon>
        <taxon>Gastropoda</taxon>
        <taxon>Patellogastropoda</taxon>
        <taxon>Lottioidea</taxon>
        <taxon>Lottiidae</taxon>
        <taxon>Lottia</taxon>
    </lineage>
</organism>
<protein>
    <submittedName>
        <fullName evidence="3">Uncharacterized protein</fullName>
    </submittedName>
</protein>
<sequence length="313" mass="36891">MGDISVRFLVPEWFHMIEHGSWKSTMNQTHPGMPRDYRKEMYNKNLEVPDKRYTLHRQPIEKIFRESNETRAIYENDFISKQHIRLRTVKCRPNKMKFHQRTFAYKFGVFLCIISVPSAILGLGFPTWKKDSVSMHGLFQTCGKLLDFSTCTTIDLYSYGAWFEAVRALEIISIILMFFDVIFMIRRKPSRLEGFDAFIVALLYISGPAVYAYYVKATDFGQGAVFSWGFILACFSGGLAGTGAICMCGSEFTPDNRIEPYSERQKEKKRQKKKMFSPKDWNRFPDHGSHLEKDYYRDYYKDRDPEWDYLHRF</sequence>
<feature type="transmembrane region" description="Helical" evidence="2">
    <location>
        <begin position="226"/>
        <end position="248"/>
    </location>
</feature>
<dbReference type="RefSeq" id="XP_009062150.1">
    <property type="nucleotide sequence ID" value="XM_009063902.1"/>
</dbReference>